<organism evidence="2">
    <name type="scientific">Myoviridae sp. ctqYq4</name>
    <dbReference type="NCBI Taxonomy" id="2826702"/>
    <lineage>
        <taxon>Viruses</taxon>
        <taxon>Duplodnaviria</taxon>
        <taxon>Heunggongvirae</taxon>
        <taxon>Uroviricota</taxon>
        <taxon>Caudoviricetes</taxon>
    </lineage>
</organism>
<feature type="transmembrane region" description="Helical" evidence="1">
    <location>
        <begin position="33"/>
        <end position="52"/>
    </location>
</feature>
<evidence type="ECO:0000256" key="1">
    <source>
        <dbReference type="SAM" id="Phobius"/>
    </source>
</evidence>
<keyword evidence="1" id="KW-1133">Transmembrane helix</keyword>
<keyword evidence="1" id="KW-0812">Transmembrane</keyword>
<evidence type="ECO:0000313" key="2">
    <source>
        <dbReference type="EMBL" id="DAD74105.1"/>
    </source>
</evidence>
<accession>A0A8S5LVP8</accession>
<name>A0A8S5LVP8_9CAUD</name>
<sequence length="60" mass="6386">MGEALAIIIAFAVLLGISWGVTCAAVWAICALMHWTFTWAAGTATWIALWLIGSFGSSKK</sequence>
<protein>
    <submittedName>
        <fullName evidence="2">Uncharacterized protein</fullName>
    </submittedName>
</protein>
<dbReference type="EMBL" id="BK014752">
    <property type="protein sequence ID" value="DAD74105.1"/>
    <property type="molecule type" value="Genomic_DNA"/>
</dbReference>
<reference evidence="2" key="1">
    <citation type="journal article" date="2021" name="Proc. Natl. Acad. Sci. U.S.A.">
        <title>A Catalog of Tens of Thousands of Viruses from Human Metagenomes Reveals Hidden Associations with Chronic Diseases.</title>
        <authorList>
            <person name="Tisza M.J."/>
            <person name="Buck C.B."/>
        </authorList>
    </citation>
    <scope>NUCLEOTIDE SEQUENCE</scope>
    <source>
        <strain evidence="2">CtqYq4</strain>
    </source>
</reference>
<proteinExistence type="predicted"/>
<keyword evidence="1" id="KW-0472">Membrane</keyword>